<feature type="region of interest" description="Disordered" evidence="1">
    <location>
        <begin position="181"/>
        <end position="209"/>
    </location>
</feature>
<evidence type="ECO:0000256" key="1">
    <source>
        <dbReference type="SAM" id="MobiDB-lite"/>
    </source>
</evidence>
<dbReference type="GO" id="GO:0003779">
    <property type="term" value="F:actin binding"/>
    <property type="evidence" value="ECO:0007669"/>
    <property type="project" value="InterPro"/>
</dbReference>
<accession>C5L7L5</accession>
<dbReference type="OrthoDB" id="445232at2759"/>
<reference evidence="3 4" key="1">
    <citation type="submission" date="2008-07" db="EMBL/GenBank/DDBJ databases">
        <authorList>
            <person name="El-Sayed N."/>
            <person name="Caler E."/>
            <person name="Inman J."/>
            <person name="Amedeo P."/>
            <person name="Hass B."/>
            <person name="Wortman J."/>
        </authorList>
    </citation>
    <scope>NUCLEOTIDE SEQUENCE [LARGE SCALE GENOMIC DNA]</scope>
    <source>
        <strain evidence="4">ATCC 50983 / TXsc</strain>
    </source>
</reference>
<keyword evidence="4" id="KW-1185">Reference proteome</keyword>
<dbReference type="Pfam" id="PF02209">
    <property type="entry name" value="VHP"/>
    <property type="match status" value="1"/>
</dbReference>
<feature type="region of interest" description="Disordered" evidence="1">
    <location>
        <begin position="1"/>
        <end position="131"/>
    </location>
</feature>
<dbReference type="InterPro" id="IPR003128">
    <property type="entry name" value="Villin_headpiece"/>
</dbReference>
<name>C5L7L5_PERM5</name>
<dbReference type="SMART" id="SM00153">
    <property type="entry name" value="VHP"/>
    <property type="match status" value="1"/>
</dbReference>
<sequence length="274" mass="29711">MGKSKGNKKRQQKEESEAVISEEEEHALDDVQGVESTIGNLEVDVGNGQEVPVDVVEGGDAEEKATSPAVEKEVMDDKEELGQPSPIETSQEVDTGVPTTPVGQETMVTPQTKVNPYSPQASTPPHLGTTEDAVVDRPAEGKEILVQTPSTAAVEAPPTDDQNRFKWKVHNTEYLQSSLRASLSTDYTTPRTPEADTTAPTVDNRKFDDPSEVKYPLQQLLGLAENLPAGVNPAKREAYLSEEDFTTVFGKGSGAFYALPVWKQRNAKKTAGLF</sequence>
<feature type="compositionally biased region" description="Basic and acidic residues" evidence="1">
    <location>
        <begin position="61"/>
        <end position="75"/>
    </location>
</feature>
<evidence type="ECO:0000313" key="4">
    <source>
        <dbReference type="Proteomes" id="UP000007800"/>
    </source>
</evidence>
<dbReference type="GO" id="GO:0007010">
    <property type="term" value="P:cytoskeleton organization"/>
    <property type="evidence" value="ECO:0007669"/>
    <property type="project" value="InterPro"/>
</dbReference>
<dbReference type="Proteomes" id="UP000007800">
    <property type="component" value="Unassembled WGS sequence"/>
</dbReference>
<dbReference type="AlphaFoldDB" id="C5L7L5"/>
<evidence type="ECO:0000313" key="3">
    <source>
        <dbReference type="EMBL" id="EER07477.1"/>
    </source>
</evidence>
<dbReference type="InterPro" id="IPR036886">
    <property type="entry name" value="Villin_headpiece_dom_sf"/>
</dbReference>
<evidence type="ECO:0000259" key="2">
    <source>
        <dbReference type="PROSITE" id="PS51089"/>
    </source>
</evidence>
<dbReference type="GeneID" id="9041450"/>
<feature type="compositionally biased region" description="Polar residues" evidence="1">
    <location>
        <begin position="86"/>
        <end position="123"/>
    </location>
</feature>
<dbReference type="PROSITE" id="PS51089">
    <property type="entry name" value="HP"/>
    <property type="match status" value="1"/>
</dbReference>
<gene>
    <name evidence="3" type="ORF">Pmar_PMAR020641</name>
</gene>
<dbReference type="InParanoid" id="C5L7L5"/>
<organism evidence="4">
    <name type="scientific">Perkinsus marinus (strain ATCC 50983 / TXsc)</name>
    <dbReference type="NCBI Taxonomy" id="423536"/>
    <lineage>
        <taxon>Eukaryota</taxon>
        <taxon>Sar</taxon>
        <taxon>Alveolata</taxon>
        <taxon>Perkinsozoa</taxon>
        <taxon>Perkinsea</taxon>
        <taxon>Perkinsida</taxon>
        <taxon>Perkinsidae</taxon>
        <taxon>Perkinsus</taxon>
    </lineage>
</organism>
<protein>
    <submittedName>
        <fullName evidence="3">Villin, putative</fullName>
    </submittedName>
</protein>
<dbReference type="EMBL" id="GG679899">
    <property type="protein sequence ID" value="EER07477.1"/>
    <property type="molecule type" value="Genomic_DNA"/>
</dbReference>
<dbReference type="SUPFAM" id="SSF47050">
    <property type="entry name" value="VHP, Villin headpiece domain"/>
    <property type="match status" value="1"/>
</dbReference>
<dbReference type="RefSeq" id="XP_002775661.1">
    <property type="nucleotide sequence ID" value="XM_002775615.1"/>
</dbReference>
<dbReference type="Gene3D" id="1.10.950.10">
    <property type="entry name" value="Villin headpiece domain"/>
    <property type="match status" value="1"/>
</dbReference>
<feature type="compositionally biased region" description="Polar residues" evidence="1">
    <location>
        <begin position="181"/>
        <end position="191"/>
    </location>
</feature>
<feature type="domain" description="HP" evidence="2">
    <location>
        <begin position="209"/>
        <end position="274"/>
    </location>
</feature>
<feature type="compositionally biased region" description="Basic residues" evidence="1">
    <location>
        <begin position="1"/>
        <end position="11"/>
    </location>
</feature>
<proteinExistence type="predicted"/>